<dbReference type="EMBL" id="JAAVTX010000001">
    <property type="protein sequence ID" value="NKE43565.1"/>
    <property type="molecule type" value="Genomic_DNA"/>
</dbReference>
<reference evidence="2 3" key="1">
    <citation type="submission" date="2020-03" db="EMBL/GenBank/DDBJ databases">
        <title>Roseomonas selenitidurans sp. nov. isolated from soil.</title>
        <authorList>
            <person name="Liu H."/>
        </authorList>
    </citation>
    <scope>NUCLEOTIDE SEQUENCE [LARGE SCALE GENOMIC DNA]</scope>
    <source>
        <strain evidence="2 3">JCM 15073</strain>
    </source>
</reference>
<keyword evidence="3" id="KW-1185">Reference proteome</keyword>
<comment type="caution">
    <text evidence="2">The sequence shown here is derived from an EMBL/GenBank/DDBJ whole genome shotgun (WGS) entry which is preliminary data.</text>
</comment>
<gene>
    <name evidence="2" type="ORF">HB662_02170</name>
</gene>
<evidence type="ECO:0000313" key="3">
    <source>
        <dbReference type="Proteomes" id="UP000765160"/>
    </source>
</evidence>
<evidence type="ECO:0000313" key="2">
    <source>
        <dbReference type="EMBL" id="NKE43565.1"/>
    </source>
</evidence>
<proteinExistence type="predicted"/>
<dbReference type="RefSeq" id="WP_168046665.1">
    <property type="nucleotide sequence ID" value="NZ_JAATJR010000001.1"/>
</dbReference>
<feature type="region of interest" description="Disordered" evidence="1">
    <location>
        <begin position="69"/>
        <end position="98"/>
    </location>
</feature>
<organism evidence="2 3">
    <name type="scientific">Falsiroseomonas frigidaquae</name>
    <dbReference type="NCBI Taxonomy" id="487318"/>
    <lineage>
        <taxon>Bacteria</taxon>
        <taxon>Pseudomonadati</taxon>
        <taxon>Pseudomonadota</taxon>
        <taxon>Alphaproteobacteria</taxon>
        <taxon>Acetobacterales</taxon>
        <taxon>Roseomonadaceae</taxon>
        <taxon>Falsiroseomonas</taxon>
    </lineage>
</organism>
<sequence>MADGISIREFARREGCNDKLVRRAVDQGKLKALPNGKLDPALVGTGWRHANRHVEPAADKGADIVSAVSAPADRLEPQPQGGALRRRRRPERDEDDEQVDLDDFSRRFLSGDIPDLATSEKVKAAAGAMRATLAAQQLGGALVELELAEAVLFDSARAARDAWLNFPAKVGALLAADLGLEADRVVQALTPYVQQQLEDLGEPEADFTPREQG</sequence>
<accession>A0ABX1EVZ7</accession>
<dbReference type="Proteomes" id="UP000765160">
    <property type="component" value="Unassembled WGS sequence"/>
</dbReference>
<name>A0ABX1EVZ7_9PROT</name>
<protein>
    <submittedName>
        <fullName evidence="2">Uncharacterized protein</fullName>
    </submittedName>
</protein>
<evidence type="ECO:0000256" key="1">
    <source>
        <dbReference type="SAM" id="MobiDB-lite"/>
    </source>
</evidence>